<dbReference type="PANTHER" id="PTHR24092">
    <property type="entry name" value="PROBABLE PHOSPHOLIPID-TRANSPORTING ATPASE"/>
    <property type="match status" value="1"/>
</dbReference>
<evidence type="ECO:0000256" key="18">
    <source>
        <dbReference type="PIRSR" id="PIRSR606539-3"/>
    </source>
</evidence>
<evidence type="ECO:0000259" key="25">
    <source>
        <dbReference type="Pfam" id="PF16212"/>
    </source>
</evidence>
<evidence type="ECO:0000256" key="14">
    <source>
        <dbReference type="ARBA" id="ARBA00023136"/>
    </source>
</evidence>
<keyword evidence="9 18" id="KW-0460">Magnesium</keyword>
<feature type="binding site" evidence="18">
    <location>
        <position position="1244"/>
    </location>
    <ligand>
        <name>Mg(2+)</name>
        <dbReference type="ChEBI" id="CHEBI:18420"/>
    </ligand>
</feature>
<dbReference type="Pfam" id="PF00122">
    <property type="entry name" value="E1-E2_ATPase"/>
    <property type="match status" value="1"/>
</dbReference>
<keyword evidence="11 19" id="KW-1133">Transmembrane helix</keyword>
<dbReference type="SFLD" id="SFLDF00027">
    <property type="entry name" value="p-type_atpase"/>
    <property type="match status" value="1"/>
</dbReference>
<dbReference type="InterPro" id="IPR036412">
    <property type="entry name" value="HAD-like_sf"/>
</dbReference>
<dbReference type="STRING" id="158441.A0A226DNJ1"/>
<evidence type="ECO:0000256" key="5">
    <source>
        <dbReference type="ARBA" id="ARBA00022692"/>
    </source>
</evidence>
<comment type="similarity">
    <text evidence="3 19">Belongs to the cation transport ATPase (P-type) (TC 3.A.3) family. Type IV subfamily.</text>
</comment>
<reference evidence="26 27" key="1">
    <citation type="submission" date="2015-12" db="EMBL/GenBank/DDBJ databases">
        <title>The genome of Folsomia candida.</title>
        <authorList>
            <person name="Faddeeva A."/>
            <person name="Derks M.F."/>
            <person name="Anvar Y."/>
            <person name="Smit S."/>
            <person name="Van Straalen N."/>
            <person name="Roelofs D."/>
        </authorList>
    </citation>
    <scope>NUCLEOTIDE SEQUENCE [LARGE SCALE GENOMIC DNA]</scope>
    <source>
        <strain evidence="26 27">VU population</strain>
        <tissue evidence="26">Whole body</tissue>
    </source>
</reference>
<evidence type="ECO:0000256" key="11">
    <source>
        <dbReference type="ARBA" id="ARBA00022989"/>
    </source>
</evidence>
<dbReference type="GO" id="GO:0006897">
    <property type="term" value="P:endocytosis"/>
    <property type="evidence" value="ECO:0007669"/>
    <property type="project" value="TreeGrafter"/>
</dbReference>
<dbReference type="Pfam" id="PF16212">
    <property type="entry name" value="PhoLip_ATPase_C"/>
    <property type="match status" value="1"/>
</dbReference>
<protein>
    <recommendedName>
        <fullName evidence="19">Phospholipid-transporting ATPase</fullName>
        <ecNumber evidence="19">7.6.2.1</ecNumber>
    </recommendedName>
</protein>
<dbReference type="EC" id="7.6.2.1" evidence="19"/>
<evidence type="ECO:0000256" key="19">
    <source>
        <dbReference type="RuleBase" id="RU362033"/>
    </source>
</evidence>
<dbReference type="GO" id="GO:0016887">
    <property type="term" value="F:ATP hydrolysis activity"/>
    <property type="evidence" value="ECO:0007669"/>
    <property type="project" value="InterPro"/>
</dbReference>
<dbReference type="Gene3D" id="2.70.150.10">
    <property type="entry name" value="Calcium-transporting ATPase, cytoplasmic transduction domain A"/>
    <property type="match status" value="1"/>
</dbReference>
<keyword evidence="12 20" id="KW-0175">Coiled coil</keyword>
<feature type="binding site" evidence="17">
    <location>
        <position position="1132"/>
    </location>
    <ligand>
        <name>ATP</name>
        <dbReference type="ChEBI" id="CHEBI:30616"/>
    </ligand>
</feature>
<feature type="coiled-coil region" evidence="20">
    <location>
        <begin position="257"/>
        <end position="353"/>
    </location>
</feature>
<gene>
    <name evidence="26" type="ORF">Fcan01_18594</name>
</gene>
<evidence type="ECO:0000259" key="22">
    <source>
        <dbReference type="Pfam" id="PF00122"/>
    </source>
</evidence>
<evidence type="ECO:0000256" key="2">
    <source>
        <dbReference type="ARBA" id="ARBA00004127"/>
    </source>
</evidence>
<feature type="transmembrane region" description="Helical" evidence="19">
    <location>
        <begin position="790"/>
        <end position="807"/>
    </location>
</feature>
<feature type="transmembrane region" description="Helical" evidence="19">
    <location>
        <begin position="1327"/>
        <end position="1349"/>
    </location>
</feature>
<feature type="binding site" evidence="17">
    <location>
        <position position="851"/>
    </location>
    <ligand>
        <name>ATP</name>
        <dbReference type="ChEBI" id="CHEBI:30616"/>
    </ligand>
</feature>
<feature type="transmembrane region" description="Helical" evidence="19">
    <location>
        <begin position="525"/>
        <end position="551"/>
    </location>
</feature>
<dbReference type="InterPro" id="IPR023298">
    <property type="entry name" value="ATPase_P-typ_TM_dom_sf"/>
</dbReference>
<feature type="binding site" evidence="18">
    <location>
        <position position="853"/>
    </location>
    <ligand>
        <name>Mg(2+)</name>
        <dbReference type="ChEBI" id="CHEBI:18420"/>
    </ligand>
</feature>
<feature type="binding site" evidence="17">
    <location>
        <position position="1243"/>
    </location>
    <ligand>
        <name>ATP</name>
        <dbReference type="ChEBI" id="CHEBI:30616"/>
    </ligand>
</feature>
<dbReference type="InterPro" id="IPR023299">
    <property type="entry name" value="ATPase_P-typ_cyto_dom_N"/>
</dbReference>
<dbReference type="InterPro" id="IPR059000">
    <property type="entry name" value="ATPase_P-type_domA"/>
</dbReference>
<dbReference type="NCBIfam" id="TIGR01494">
    <property type="entry name" value="ATPase_P-type"/>
    <property type="match status" value="3"/>
</dbReference>
<dbReference type="Pfam" id="PF13246">
    <property type="entry name" value="Cation_ATPase"/>
    <property type="match status" value="1"/>
</dbReference>
<evidence type="ECO:0000256" key="8">
    <source>
        <dbReference type="ARBA" id="ARBA00022840"/>
    </source>
</evidence>
<dbReference type="GO" id="GO:0045332">
    <property type="term" value="P:phospholipid translocation"/>
    <property type="evidence" value="ECO:0007669"/>
    <property type="project" value="TreeGrafter"/>
</dbReference>
<dbReference type="Gene3D" id="3.40.50.1000">
    <property type="entry name" value="HAD superfamily/HAD-like"/>
    <property type="match status" value="1"/>
</dbReference>
<dbReference type="SFLD" id="SFLDS00003">
    <property type="entry name" value="Haloacid_Dehalogenase"/>
    <property type="match status" value="1"/>
</dbReference>
<feature type="binding site" evidence="17">
    <location>
        <position position="852"/>
    </location>
    <ligand>
        <name>ATP</name>
        <dbReference type="ChEBI" id="CHEBI:30616"/>
    </ligand>
</feature>
<dbReference type="InterPro" id="IPR032631">
    <property type="entry name" value="P-type_ATPase_N"/>
</dbReference>
<dbReference type="GO" id="GO:0005524">
    <property type="term" value="F:ATP binding"/>
    <property type="evidence" value="ECO:0007669"/>
    <property type="project" value="UniProtKB-UniRule"/>
</dbReference>
<keyword evidence="14 19" id="KW-0472">Membrane</keyword>
<evidence type="ECO:0000256" key="21">
    <source>
        <dbReference type="SAM" id="MobiDB-lite"/>
    </source>
</evidence>
<feature type="binding site" evidence="17">
    <location>
        <position position="950"/>
    </location>
    <ligand>
        <name>ATP</name>
        <dbReference type="ChEBI" id="CHEBI:30616"/>
    </ligand>
</feature>
<dbReference type="NCBIfam" id="TIGR01652">
    <property type="entry name" value="ATPase-Plipid"/>
    <property type="match status" value="1"/>
</dbReference>
<keyword evidence="13" id="KW-0445">Lipid transport</keyword>
<feature type="binding site" evidence="17">
    <location>
        <position position="1134"/>
    </location>
    <ligand>
        <name>ATP</name>
        <dbReference type="ChEBI" id="CHEBI:30616"/>
    </ligand>
</feature>
<feature type="active site" description="4-aspartylphosphate intermediate" evidence="16">
    <location>
        <position position="851"/>
    </location>
</feature>
<keyword evidence="6 18" id="KW-0479">Metal-binding</keyword>
<evidence type="ECO:0000256" key="9">
    <source>
        <dbReference type="ARBA" id="ARBA00022842"/>
    </source>
</evidence>
<evidence type="ECO:0000256" key="13">
    <source>
        <dbReference type="ARBA" id="ARBA00023055"/>
    </source>
</evidence>
<proteinExistence type="inferred from homology"/>
<feature type="domain" description="Trichohyalin-plectin-homology" evidence="23">
    <location>
        <begin position="137"/>
        <end position="324"/>
    </location>
</feature>
<evidence type="ECO:0000256" key="7">
    <source>
        <dbReference type="ARBA" id="ARBA00022741"/>
    </source>
</evidence>
<dbReference type="SUPFAM" id="SSF56784">
    <property type="entry name" value="HAD-like"/>
    <property type="match status" value="1"/>
</dbReference>
<evidence type="ECO:0000256" key="12">
    <source>
        <dbReference type="ARBA" id="ARBA00023054"/>
    </source>
</evidence>
<evidence type="ECO:0000259" key="24">
    <source>
        <dbReference type="Pfam" id="PF16209"/>
    </source>
</evidence>
<feature type="binding site" evidence="18">
    <location>
        <position position="1240"/>
    </location>
    <ligand>
        <name>Mg(2+)</name>
        <dbReference type="ChEBI" id="CHEBI:18420"/>
    </ligand>
</feature>
<feature type="transmembrane region" description="Helical" evidence="19">
    <location>
        <begin position="557"/>
        <end position="579"/>
    </location>
</feature>
<feature type="binding site" evidence="17">
    <location>
        <position position="1220"/>
    </location>
    <ligand>
        <name>ATP</name>
        <dbReference type="ChEBI" id="CHEBI:30616"/>
    </ligand>
</feature>
<dbReference type="OMA" id="VIEVHAN"/>
<feature type="binding site" evidence="17">
    <location>
        <position position="1214"/>
    </location>
    <ligand>
        <name>ATP</name>
        <dbReference type="ChEBI" id="CHEBI:30616"/>
    </ligand>
</feature>
<dbReference type="Pfam" id="PF13868">
    <property type="entry name" value="TPH"/>
    <property type="match status" value="1"/>
</dbReference>
<dbReference type="Proteomes" id="UP000198287">
    <property type="component" value="Unassembled WGS sequence"/>
</dbReference>
<dbReference type="InterPro" id="IPR023214">
    <property type="entry name" value="HAD_sf"/>
</dbReference>
<dbReference type="InterPro" id="IPR006539">
    <property type="entry name" value="P-type_ATPase_IV"/>
</dbReference>
<comment type="catalytic activity">
    <reaction evidence="15 19">
        <text>ATP + H2O + phospholipidSide 1 = ADP + phosphate + phospholipidSide 2.</text>
        <dbReference type="EC" id="7.6.2.1"/>
    </reaction>
</comment>
<dbReference type="PANTHER" id="PTHR24092:SF5">
    <property type="entry name" value="PHOSPHOLIPID-TRANSPORTING ATPASE"/>
    <property type="match status" value="1"/>
</dbReference>
<dbReference type="GO" id="GO:0005802">
    <property type="term" value="C:trans-Golgi network"/>
    <property type="evidence" value="ECO:0007669"/>
    <property type="project" value="TreeGrafter"/>
</dbReference>
<dbReference type="InterPro" id="IPR044492">
    <property type="entry name" value="P_typ_ATPase_HD_dom"/>
</dbReference>
<dbReference type="FunFam" id="3.40.50.1000:FF:000009">
    <property type="entry name" value="Phospholipid-transporting ATPase"/>
    <property type="match status" value="1"/>
</dbReference>
<evidence type="ECO:0000313" key="27">
    <source>
        <dbReference type="Proteomes" id="UP000198287"/>
    </source>
</evidence>
<dbReference type="SFLD" id="SFLDG00002">
    <property type="entry name" value="C1.7:_P-type_atpase_like"/>
    <property type="match status" value="1"/>
</dbReference>
<keyword evidence="10 19" id="KW-1278">Translocase</keyword>
<evidence type="ECO:0000259" key="23">
    <source>
        <dbReference type="Pfam" id="PF13868"/>
    </source>
</evidence>
<dbReference type="InterPro" id="IPR001757">
    <property type="entry name" value="P_typ_ATPase"/>
</dbReference>
<feature type="domain" description="P-type ATPase C-terminal" evidence="25">
    <location>
        <begin position="1267"/>
        <end position="1494"/>
    </location>
</feature>
<dbReference type="GO" id="GO:0005886">
    <property type="term" value="C:plasma membrane"/>
    <property type="evidence" value="ECO:0007669"/>
    <property type="project" value="TreeGrafter"/>
</dbReference>
<dbReference type="InterPro" id="IPR018303">
    <property type="entry name" value="ATPase_P-typ_P_site"/>
</dbReference>
<feature type="transmembrane region" description="Helical" evidence="19">
    <location>
        <begin position="1440"/>
        <end position="1457"/>
    </location>
</feature>
<feature type="transmembrane region" description="Helical" evidence="19">
    <location>
        <begin position="1379"/>
        <end position="1399"/>
    </location>
</feature>
<feature type="transmembrane region" description="Helical" evidence="19">
    <location>
        <begin position="1463"/>
        <end position="1484"/>
    </location>
</feature>
<accession>A0A226DNJ1</accession>
<evidence type="ECO:0000313" key="26">
    <source>
        <dbReference type="EMBL" id="OXA46414.1"/>
    </source>
</evidence>
<comment type="subcellular location">
    <subcellularLocation>
        <location evidence="2">Endomembrane system</location>
        <topology evidence="2">Multi-pass membrane protein</topology>
    </subcellularLocation>
    <subcellularLocation>
        <location evidence="19">Membrane</location>
        <topology evidence="19">Multi-pass membrane protein</topology>
    </subcellularLocation>
</comment>
<evidence type="ECO:0000256" key="4">
    <source>
        <dbReference type="ARBA" id="ARBA00022448"/>
    </source>
</evidence>
<dbReference type="PROSITE" id="PS00154">
    <property type="entry name" value="ATPASE_E1_E2"/>
    <property type="match status" value="1"/>
</dbReference>
<feature type="domain" description="P-type ATPase A" evidence="22">
    <location>
        <begin position="595"/>
        <end position="741"/>
    </location>
</feature>
<evidence type="ECO:0000256" key="6">
    <source>
        <dbReference type="ARBA" id="ARBA00022723"/>
    </source>
</evidence>
<name>A0A226DNJ1_FOLCA</name>
<feature type="transmembrane region" description="Helical" evidence="19">
    <location>
        <begin position="1301"/>
        <end position="1321"/>
    </location>
</feature>
<keyword evidence="8 17" id="KW-0067">ATP-binding</keyword>
<evidence type="ECO:0000256" key="16">
    <source>
        <dbReference type="PIRSR" id="PIRSR606539-1"/>
    </source>
</evidence>
<feature type="coiled-coil region" evidence="20">
    <location>
        <begin position="86"/>
        <end position="113"/>
    </location>
</feature>
<dbReference type="PRINTS" id="PR00119">
    <property type="entry name" value="CATATPASE"/>
</dbReference>
<dbReference type="EMBL" id="LNIX01000015">
    <property type="protein sequence ID" value="OXA46414.1"/>
    <property type="molecule type" value="Genomic_DNA"/>
</dbReference>
<feature type="binding site" evidence="17">
    <location>
        <position position="1133"/>
    </location>
    <ligand>
        <name>ATP</name>
        <dbReference type="ChEBI" id="CHEBI:30616"/>
    </ligand>
</feature>
<feature type="binding site" evidence="17">
    <location>
        <position position="1244"/>
    </location>
    <ligand>
        <name>ATP</name>
        <dbReference type="ChEBI" id="CHEBI:30616"/>
    </ligand>
</feature>
<evidence type="ECO:0000256" key="1">
    <source>
        <dbReference type="ARBA" id="ARBA00001946"/>
    </source>
</evidence>
<keyword evidence="27" id="KW-1185">Reference proteome</keyword>
<dbReference type="SUPFAM" id="SSF81653">
    <property type="entry name" value="Calcium ATPase, transduction domain A"/>
    <property type="match status" value="1"/>
</dbReference>
<dbReference type="Pfam" id="PF16209">
    <property type="entry name" value="PhoLip_ATPase_N"/>
    <property type="match status" value="1"/>
</dbReference>
<feature type="binding site" evidence="17">
    <location>
        <position position="1023"/>
    </location>
    <ligand>
        <name>ATP</name>
        <dbReference type="ChEBI" id="CHEBI:30616"/>
    </ligand>
</feature>
<dbReference type="GO" id="GO:0000287">
    <property type="term" value="F:magnesium ion binding"/>
    <property type="evidence" value="ECO:0007669"/>
    <property type="project" value="UniProtKB-UniRule"/>
</dbReference>
<evidence type="ECO:0000256" key="10">
    <source>
        <dbReference type="ARBA" id="ARBA00022967"/>
    </source>
</evidence>
<feature type="transmembrane region" description="Helical" evidence="19">
    <location>
        <begin position="1405"/>
        <end position="1428"/>
    </location>
</feature>
<dbReference type="GO" id="GO:0006890">
    <property type="term" value="P:retrograde vesicle-mediated transport, Golgi to endoplasmic reticulum"/>
    <property type="evidence" value="ECO:0007669"/>
    <property type="project" value="TreeGrafter"/>
</dbReference>
<dbReference type="InterPro" id="IPR043597">
    <property type="entry name" value="TPH_dom"/>
</dbReference>
<feature type="binding site" evidence="17">
    <location>
        <position position="1052"/>
    </location>
    <ligand>
        <name>ATP</name>
        <dbReference type="ChEBI" id="CHEBI:30616"/>
    </ligand>
</feature>
<dbReference type="GO" id="GO:0140326">
    <property type="term" value="F:ATPase-coupled intramembrane lipid transporter activity"/>
    <property type="evidence" value="ECO:0007669"/>
    <property type="project" value="UniProtKB-EC"/>
</dbReference>
<feature type="binding site" evidence="18">
    <location>
        <position position="851"/>
    </location>
    <ligand>
        <name>Mg(2+)</name>
        <dbReference type="ChEBI" id="CHEBI:18420"/>
    </ligand>
</feature>
<feature type="domain" description="P-type ATPase N-terminal" evidence="24">
    <location>
        <begin position="507"/>
        <end position="563"/>
    </location>
</feature>
<dbReference type="Gene3D" id="3.40.1110.10">
    <property type="entry name" value="Calcium-transporting ATPase, cytoplasmic domain N"/>
    <property type="match status" value="1"/>
</dbReference>
<feature type="binding site" evidence="17">
    <location>
        <position position="853"/>
    </location>
    <ligand>
        <name>ATP</name>
        <dbReference type="ChEBI" id="CHEBI:30616"/>
    </ligand>
</feature>
<evidence type="ECO:0000256" key="17">
    <source>
        <dbReference type="PIRSR" id="PIRSR606539-2"/>
    </source>
</evidence>
<feature type="coiled-coil region" evidence="20">
    <location>
        <begin position="157"/>
        <end position="215"/>
    </location>
</feature>
<feature type="region of interest" description="Disordered" evidence="21">
    <location>
        <begin position="401"/>
        <end position="422"/>
    </location>
</feature>
<evidence type="ECO:0000256" key="3">
    <source>
        <dbReference type="ARBA" id="ARBA00008109"/>
    </source>
</evidence>
<organism evidence="26 27">
    <name type="scientific">Folsomia candida</name>
    <name type="common">Springtail</name>
    <dbReference type="NCBI Taxonomy" id="158441"/>
    <lineage>
        <taxon>Eukaryota</taxon>
        <taxon>Metazoa</taxon>
        <taxon>Ecdysozoa</taxon>
        <taxon>Arthropoda</taxon>
        <taxon>Hexapoda</taxon>
        <taxon>Collembola</taxon>
        <taxon>Entomobryomorpha</taxon>
        <taxon>Isotomoidea</taxon>
        <taxon>Isotomidae</taxon>
        <taxon>Proisotominae</taxon>
        <taxon>Folsomia</taxon>
    </lineage>
</organism>
<dbReference type="GO" id="GO:0005768">
    <property type="term" value="C:endosome"/>
    <property type="evidence" value="ECO:0007669"/>
    <property type="project" value="TreeGrafter"/>
</dbReference>
<dbReference type="InterPro" id="IPR032630">
    <property type="entry name" value="P_typ_ATPase_c"/>
</dbReference>
<evidence type="ECO:0000256" key="20">
    <source>
        <dbReference type="SAM" id="Coils"/>
    </source>
</evidence>
<comment type="caution">
    <text evidence="26">The sequence shown here is derived from an EMBL/GenBank/DDBJ whole genome shotgun (WGS) entry which is preliminary data.</text>
</comment>
<dbReference type="InterPro" id="IPR008250">
    <property type="entry name" value="ATPase_P-typ_transduc_dom_A_sf"/>
</dbReference>
<keyword evidence="7 17" id="KW-0547">Nucleotide-binding</keyword>
<sequence>MQPTSSRGYGDCSSFCQFTTRNKQYAICQLCNKAKCRCPIPPPWEECREKIVVYDPDSVRTLLVHGEVKNEHPFVLSNTDYYRIMNNAIVKDKEQKEADVAQALREKDMALERCRERADEMRLIDLHRLNDSISPEAREVILAAKVQAIREAQLQEKELIKCEQAEEQRRLDALMKQDQEHALIKDDDKEIEILEQKKKDLMASLKAQLDEHEAMTFYFKEMKEREGEEMKRLWEQYDMEEIQRKSLEREKKAKLGLELLENQMLAVERMRREKEIDKELDQKMVDWQKHKAAEEERLEQEHKLQKKMKELAVKQVLDTQKQQQEREWRRREREDLIKRKSAMEDLKDNILNQIRTKQDWIVEQAAFDKALDTNMPDKYLKYIQKAVEEELKPEWQKKMSKRMLRRDRGPSSVDNPNYSGGVIDIGPLETDGNMMGGGERAGSPSHHNALASDEYRRRSELGRRGRLLNACCEILRYACCCCFWVVNWISREKELKEREITIGQPLPQKFAPNVIKNQKYNIITFFPLVLFQQFKFFLNLYFLVMACSQFFKDLVVGYWYTYWGPLIFVLTITMIRELIDDLRRRQRDHEINNQKYTKILQGEQHYIPSSKIKVGDLIMVEKDQRVPADMVLLRTSDRSGRCFIRTDQLDGETDWKLRLPILQDVESDSELFKQNVTIYAERPQMDIHSFIGTLYKKVGGPEGEENVEEAGINVDNTVWANTVVAAGSAVGLVVYTGKETRSVMNNSIPRSKVGLIDLEINDLTKILFAAVMGLAFLMMCLRGWEGPWFVVMFRFVLLFSYIIPISLRVNMDMAKSYYAYTIQRDPSIAGTVVRSTTIPEDLGRISYLLTDKTGTLTQNEMIFKRLVLATSQMSDVDDVSEKLKQGLQPTAPSETHQRINEIVRITEAIKALAICHNVTPVYDESQVLEDEESVYGTEAEVTYQASSPDEIALVKYAKAVGLSLAKRDQASMTLRSSELRVESRSLVELEYQILQVFPFTSEAKRMGIIVMDKRTGEITFYLKGADIAMKSIVRFNDWLDEACDNLSREGLRTLVVAKKVMTRAEYEEFEKRYNTAKSSKSDRANQTYQTMCEIENDMQLLCVTGVEDTLQKDVKITLEMLRNAGIKIWMLTGDKLETATCIAKSSKLVSTQQQIYVFREIADRTQAFNELNSFRRKSDAAMIIRGEALDICLRYFEREFMELATTCPVVVVCRCSPTQKAKVVELVQKHTGKRTAACGDGGNDVAMIQAADAGVGLEGKEGRQASLAADFSVTQFSFIAPLLLIHGRYSYKRSASLAQFVMHRGLIITVMQAVFSSIFYFSSVALYQGFLLIGYATVYTMLPVFALVLDKDVRAEDLLRLPELYAELGKGRSLTLKTFFLWVLISVYQGGMLMYGALILFQDEFIHIVSISFTSLILTELIMVALTIRTMHKLMIMSEIVSFLLYILSLVVFHDYFDSDFILSFNYVWKVVLITALSCVPIYITKFIRNWIAPPNYSKLS</sequence>
<comment type="cofactor">
    <cofactor evidence="1 18">
        <name>Mg(2+)</name>
        <dbReference type="ChEBI" id="CHEBI:18420"/>
    </cofactor>
</comment>
<feature type="binding site" evidence="17">
    <location>
        <position position="999"/>
    </location>
    <ligand>
        <name>ATP</name>
        <dbReference type="ChEBI" id="CHEBI:30616"/>
    </ligand>
</feature>
<evidence type="ECO:0000256" key="15">
    <source>
        <dbReference type="ARBA" id="ARBA00034036"/>
    </source>
</evidence>
<keyword evidence="4" id="KW-0813">Transport</keyword>
<dbReference type="SUPFAM" id="SSF81660">
    <property type="entry name" value="Metal cation-transporting ATPase, ATP-binding domain N"/>
    <property type="match status" value="1"/>
</dbReference>
<keyword evidence="5 19" id="KW-0812">Transmembrane</keyword>
<dbReference type="OrthoDB" id="377733at2759"/>
<dbReference type="SUPFAM" id="SSF81665">
    <property type="entry name" value="Calcium ATPase, transmembrane domain M"/>
    <property type="match status" value="1"/>
</dbReference>